<evidence type="ECO:0000256" key="4">
    <source>
        <dbReference type="ARBA" id="ARBA00023136"/>
    </source>
</evidence>
<protein>
    <recommendedName>
        <fullName evidence="6">Major facilitator superfamily (MFS) profile domain-containing protein</fullName>
    </recommendedName>
</protein>
<evidence type="ECO:0000256" key="2">
    <source>
        <dbReference type="ARBA" id="ARBA00022692"/>
    </source>
</evidence>
<dbReference type="SUPFAM" id="SSF103473">
    <property type="entry name" value="MFS general substrate transporter"/>
    <property type="match status" value="1"/>
</dbReference>
<feature type="domain" description="Major facilitator superfamily (MFS) profile" evidence="6">
    <location>
        <begin position="113"/>
        <end position="542"/>
    </location>
</feature>
<feature type="transmembrane region" description="Helical" evidence="5">
    <location>
        <begin position="456"/>
        <end position="475"/>
    </location>
</feature>
<evidence type="ECO:0000256" key="1">
    <source>
        <dbReference type="ARBA" id="ARBA00004141"/>
    </source>
</evidence>
<keyword evidence="8" id="KW-1185">Reference proteome</keyword>
<name>A0ABR4BV87_9HELO</name>
<evidence type="ECO:0000313" key="7">
    <source>
        <dbReference type="EMBL" id="KAL2061559.1"/>
    </source>
</evidence>
<evidence type="ECO:0000259" key="6">
    <source>
        <dbReference type="PROSITE" id="PS50850"/>
    </source>
</evidence>
<feature type="transmembrane region" description="Helical" evidence="5">
    <location>
        <begin position="516"/>
        <end position="537"/>
    </location>
</feature>
<keyword evidence="4 5" id="KW-0472">Membrane</keyword>
<dbReference type="PANTHER" id="PTHR23502:SF160">
    <property type="entry name" value="MAJOR FACILITATOR SUPERFAMILY (MFS) PROFILE DOMAIN-CONTAINING PROTEIN-RELATED"/>
    <property type="match status" value="1"/>
</dbReference>
<evidence type="ECO:0000256" key="3">
    <source>
        <dbReference type="ARBA" id="ARBA00022989"/>
    </source>
</evidence>
<dbReference type="Gene3D" id="1.20.1250.20">
    <property type="entry name" value="MFS general substrate transporter like domains"/>
    <property type="match status" value="2"/>
</dbReference>
<dbReference type="Proteomes" id="UP001595075">
    <property type="component" value="Unassembled WGS sequence"/>
</dbReference>
<sequence>MSSNSELMKLGSPAPITLDFLRVRRLASEPSIPQLQTRWYSPLEFGSLPRTPEPPIHMSKHLERKIHDVEVDSQLVGTIVLGSLDTGRRALRPQPSMDLNDPLNWSILQKFRTYLIICLFTFLASVNTSKFTFATTLLCEEFSKDPNIVTYLTAFNFVSSGVGSIFWVTLMRVLGKRLMILLALPIFVAANVWAAKTNDFNHLLATTVLSGFSSAAAGAPVATVVTDLFFVHERGAKLMVFTLWLSSGIFLGPLINAFIFQYSNWRVASESIAIASGALWIFTFLLFRETTYHKRDIYAPVSSYGSRTTFVGSLSLVRGLNKNQNCVHAILNCLTIFFYPSVLWSGLLIGIFFGLNTIVQLRSYNTFTESPYDYTIPFLGLFSISGFIGSLIAVPFGGKLIDMLSTRLTKCHHNTREPEYRLYPLIVPAIIGSMGILLFGFTIADEKPWIQPAIGHAMQGFGLTATSNIIVTYIVDTYVDHAAEALGVVFAFRGAVNAVAVLYGDKWIMYAGEKQAFGQMVGVQGFICMWVIIFLLCGKKVRAFTVRYGPVRTA</sequence>
<feature type="transmembrane region" description="Helical" evidence="5">
    <location>
        <begin position="111"/>
        <end position="128"/>
    </location>
</feature>
<feature type="transmembrane region" description="Helical" evidence="5">
    <location>
        <begin position="329"/>
        <end position="355"/>
    </location>
</feature>
<proteinExistence type="predicted"/>
<dbReference type="PANTHER" id="PTHR23502">
    <property type="entry name" value="MAJOR FACILITATOR SUPERFAMILY"/>
    <property type="match status" value="1"/>
</dbReference>
<feature type="transmembrane region" description="Helical" evidence="5">
    <location>
        <begin position="422"/>
        <end position="444"/>
    </location>
</feature>
<feature type="transmembrane region" description="Helical" evidence="5">
    <location>
        <begin position="375"/>
        <end position="401"/>
    </location>
</feature>
<dbReference type="InterPro" id="IPR020846">
    <property type="entry name" value="MFS_dom"/>
</dbReference>
<comment type="subcellular location">
    <subcellularLocation>
        <location evidence="1">Membrane</location>
        <topology evidence="1">Multi-pass membrane protein</topology>
    </subcellularLocation>
</comment>
<keyword evidence="3 5" id="KW-1133">Transmembrane helix</keyword>
<feature type="transmembrane region" description="Helical" evidence="5">
    <location>
        <begin position="482"/>
        <end position="504"/>
    </location>
</feature>
<keyword evidence="2 5" id="KW-0812">Transmembrane</keyword>
<feature type="transmembrane region" description="Helical" evidence="5">
    <location>
        <begin position="178"/>
        <end position="195"/>
    </location>
</feature>
<dbReference type="Pfam" id="PF07690">
    <property type="entry name" value="MFS_1"/>
    <property type="match status" value="1"/>
</dbReference>
<dbReference type="PROSITE" id="PS50850">
    <property type="entry name" value="MFS"/>
    <property type="match status" value="1"/>
</dbReference>
<accession>A0ABR4BV87</accession>
<dbReference type="InterPro" id="IPR011701">
    <property type="entry name" value="MFS"/>
</dbReference>
<feature type="transmembrane region" description="Helical" evidence="5">
    <location>
        <begin position="148"/>
        <end position="171"/>
    </location>
</feature>
<gene>
    <name evidence="7" type="ORF">VTL71DRAFT_6936</name>
</gene>
<feature type="transmembrane region" description="Helical" evidence="5">
    <location>
        <begin position="238"/>
        <end position="259"/>
    </location>
</feature>
<comment type="caution">
    <text evidence="7">The sequence shown here is derived from an EMBL/GenBank/DDBJ whole genome shotgun (WGS) entry which is preliminary data.</text>
</comment>
<feature type="transmembrane region" description="Helical" evidence="5">
    <location>
        <begin position="265"/>
        <end position="287"/>
    </location>
</feature>
<feature type="transmembrane region" description="Helical" evidence="5">
    <location>
        <begin position="207"/>
        <end position="231"/>
    </location>
</feature>
<evidence type="ECO:0000256" key="5">
    <source>
        <dbReference type="SAM" id="Phobius"/>
    </source>
</evidence>
<organism evidence="7 8">
    <name type="scientific">Oculimacula yallundae</name>
    <dbReference type="NCBI Taxonomy" id="86028"/>
    <lineage>
        <taxon>Eukaryota</taxon>
        <taxon>Fungi</taxon>
        <taxon>Dikarya</taxon>
        <taxon>Ascomycota</taxon>
        <taxon>Pezizomycotina</taxon>
        <taxon>Leotiomycetes</taxon>
        <taxon>Helotiales</taxon>
        <taxon>Ploettnerulaceae</taxon>
        <taxon>Oculimacula</taxon>
    </lineage>
</organism>
<dbReference type="InterPro" id="IPR036259">
    <property type="entry name" value="MFS_trans_sf"/>
</dbReference>
<reference evidence="7 8" key="1">
    <citation type="journal article" date="2024" name="Commun. Biol.">
        <title>Comparative genomic analysis of thermophilic fungi reveals convergent evolutionary adaptations and gene losses.</title>
        <authorList>
            <person name="Steindorff A.S."/>
            <person name="Aguilar-Pontes M.V."/>
            <person name="Robinson A.J."/>
            <person name="Andreopoulos B."/>
            <person name="LaButti K."/>
            <person name="Kuo A."/>
            <person name="Mondo S."/>
            <person name="Riley R."/>
            <person name="Otillar R."/>
            <person name="Haridas S."/>
            <person name="Lipzen A."/>
            <person name="Grimwood J."/>
            <person name="Schmutz J."/>
            <person name="Clum A."/>
            <person name="Reid I.D."/>
            <person name="Moisan M.C."/>
            <person name="Butler G."/>
            <person name="Nguyen T.T.M."/>
            <person name="Dewar K."/>
            <person name="Conant G."/>
            <person name="Drula E."/>
            <person name="Henrissat B."/>
            <person name="Hansel C."/>
            <person name="Singer S."/>
            <person name="Hutchinson M.I."/>
            <person name="de Vries R.P."/>
            <person name="Natvig D.O."/>
            <person name="Powell A.J."/>
            <person name="Tsang A."/>
            <person name="Grigoriev I.V."/>
        </authorList>
    </citation>
    <scope>NUCLEOTIDE SEQUENCE [LARGE SCALE GENOMIC DNA]</scope>
    <source>
        <strain evidence="7 8">CBS 494.80</strain>
    </source>
</reference>
<evidence type="ECO:0000313" key="8">
    <source>
        <dbReference type="Proteomes" id="UP001595075"/>
    </source>
</evidence>
<dbReference type="EMBL" id="JAZHXI010000018">
    <property type="protein sequence ID" value="KAL2061559.1"/>
    <property type="molecule type" value="Genomic_DNA"/>
</dbReference>